<dbReference type="GO" id="GO:0005634">
    <property type="term" value="C:nucleus"/>
    <property type="evidence" value="ECO:0007669"/>
    <property type="project" value="TreeGrafter"/>
</dbReference>
<evidence type="ECO:0000313" key="3">
    <source>
        <dbReference type="EMBL" id="MBA4653602.1"/>
    </source>
</evidence>
<dbReference type="Pfam" id="PF20451">
    <property type="entry name" value="Calmod_bind_M"/>
    <property type="match status" value="1"/>
</dbReference>
<feature type="domain" description="Calmodulin binding protein central" evidence="2">
    <location>
        <begin position="262"/>
        <end position="324"/>
    </location>
</feature>
<dbReference type="GO" id="GO:0005516">
    <property type="term" value="F:calmodulin binding"/>
    <property type="evidence" value="ECO:0007669"/>
    <property type="project" value="InterPro"/>
</dbReference>
<dbReference type="GO" id="GO:0003700">
    <property type="term" value="F:DNA-binding transcription factor activity"/>
    <property type="evidence" value="ECO:0007669"/>
    <property type="project" value="TreeGrafter"/>
</dbReference>
<evidence type="ECO:0000259" key="1">
    <source>
        <dbReference type="Pfam" id="PF07887"/>
    </source>
</evidence>
<sequence length="349" mass="39079">MEKFDGFGFGFGFDGNDNSFSALLQNGDSGAPYLEILNMFREVVKSEIQASNRETRSSVNSELAKINEQLEMIRNCLLSSKSSSLPSCSRSLLKQGNSSASRILKLRFEGSLPKRLFTCKSLREQGASLKVLLCDTCGVAIEEGPESSITVKIVVLNGDFTPDDRNDSTGKEFNANVLRKRDGKRPLLVGKCEIPLRKGVVSIDDVMFTDNSSWMRSGKFRFGAKATKNVPSGVVISEAISDDFEVKERRGESNQKRETPLLDDEIWRLHNIRKNGPVHVRLQGASVHLVKDFLRLYDANEDSLKKIVRVSDSKWQVIIEHAKRALTVEPSECCNYAHRVSWVLNVFLL</sequence>
<reference evidence="3" key="1">
    <citation type="journal article" date="2013" name="J. Plant Res.">
        <title>Effect of fungi and light on seed germination of three Opuntia species from semiarid lands of central Mexico.</title>
        <authorList>
            <person name="Delgado-Sanchez P."/>
            <person name="Jimenez-Bremont J.F."/>
            <person name="Guerrero-Gonzalez Mde L."/>
            <person name="Flores J."/>
        </authorList>
    </citation>
    <scope>NUCLEOTIDE SEQUENCE</scope>
    <source>
        <tissue evidence="3">Cladode</tissue>
    </source>
</reference>
<reference evidence="3" key="2">
    <citation type="submission" date="2020-07" db="EMBL/GenBank/DDBJ databases">
        <authorList>
            <person name="Vera ALvarez R."/>
            <person name="Arias-Moreno D.M."/>
            <person name="Jimenez-Jacinto V."/>
            <person name="Jimenez-Bremont J.F."/>
            <person name="Swaminathan K."/>
            <person name="Moose S.P."/>
            <person name="Guerrero-Gonzalez M.L."/>
            <person name="Marino-Ramirez L."/>
            <person name="Landsman D."/>
            <person name="Rodriguez-Kessler M."/>
            <person name="Delgado-Sanchez P."/>
        </authorList>
    </citation>
    <scope>NUCLEOTIDE SEQUENCE</scope>
    <source>
        <tissue evidence="3">Cladode</tissue>
    </source>
</reference>
<dbReference type="AlphaFoldDB" id="A0A7C9DXF1"/>
<accession>A0A7C9DXF1</accession>
<dbReference type="InterPro" id="IPR012416">
    <property type="entry name" value="CBP60"/>
</dbReference>
<dbReference type="Pfam" id="PF07887">
    <property type="entry name" value="Calmodulin_bind"/>
    <property type="match status" value="1"/>
</dbReference>
<dbReference type="GO" id="GO:0080142">
    <property type="term" value="P:regulation of salicylic acid biosynthetic process"/>
    <property type="evidence" value="ECO:0007669"/>
    <property type="project" value="TreeGrafter"/>
</dbReference>
<dbReference type="EMBL" id="GISG01180147">
    <property type="protein sequence ID" value="MBA4653602.1"/>
    <property type="molecule type" value="Transcribed_RNA"/>
</dbReference>
<dbReference type="PANTHER" id="PTHR31713:SF43">
    <property type="entry name" value="CALMODULIN-BINDING PROTEIN 60 G"/>
    <property type="match status" value="1"/>
</dbReference>
<protein>
    <submittedName>
        <fullName evidence="3">Uncharacterized protein</fullName>
    </submittedName>
</protein>
<dbReference type="InterPro" id="IPR046831">
    <property type="entry name" value="Calmodulin_bind_N"/>
</dbReference>
<name>A0A7C9DXF1_OPUST</name>
<organism evidence="3">
    <name type="scientific">Opuntia streptacantha</name>
    <name type="common">Prickly pear cactus</name>
    <name type="synonym">Opuntia cardona</name>
    <dbReference type="NCBI Taxonomy" id="393608"/>
    <lineage>
        <taxon>Eukaryota</taxon>
        <taxon>Viridiplantae</taxon>
        <taxon>Streptophyta</taxon>
        <taxon>Embryophyta</taxon>
        <taxon>Tracheophyta</taxon>
        <taxon>Spermatophyta</taxon>
        <taxon>Magnoliopsida</taxon>
        <taxon>eudicotyledons</taxon>
        <taxon>Gunneridae</taxon>
        <taxon>Pentapetalae</taxon>
        <taxon>Caryophyllales</taxon>
        <taxon>Cactineae</taxon>
        <taxon>Cactaceae</taxon>
        <taxon>Opuntioideae</taxon>
        <taxon>Opuntia</taxon>
    </lineage>
</organism>
<dbReference type="InterPro" id="IPR046830">
    <property type="entry name" value="Calmod_bind_M"/>
</dbReference>
<proteinExistence type="predicted"/>
<dbReference type="GO" id="GO:0043565">
    <property type="term" value="F:sequence-specific DNA binding"/>
    <property type="evidence" value="ECO:0007669"/>
    <property type="project" value="TreeGrafter"/>
</dbReference>
<feature type="domain" description="Calmodulin binding protein-like N-terminal" evidence="1">
    <location>
        <begin position="104"/>
        <end position="248"/>
    </location>
</feature>
<evidence type="ECO:0000259" key="2">
    <source>
        <dbReference type="Pfam" id="PF20451"/>
    </source>
</evidence>
<dbReference type="PANTHER" id="PTHR31713">
    <property type="entry name" value="OS02G0177800 PROTEIN"/>
    <property type="match status" value="1"/>
</dbReference>